<dbReference type="PANTHER" id="PTHR20922">
    <property type="entry name" value="DNL-TYPE ZINC FINGER PROTEIN"/>
    <property type="match status" value="1"/>
</dbReference>
<proteinExistence type="predicted"/>
<keyword evidence="2 4" id="KW-0863">Zinc-finger</keyword>
<dbReference type="PANTHER" id="PTHR20922:SF13">
    <property type="entry name" value="DNL-TYPE ZINC FINGER PROTEIN"/>
    <property type="match status" value="1"/>
</dbReference>
<evidence type="ECO:0000256" key="4">
    <source>
        <dbReference type="PROSITE-ProRule" id="PRU00834"/>
    </source>
</evidence>
<evidence type="ECO:0000313" key="6">
    <source>
        <dbReference type="EMBL" id="CAC5385119.1"/>
    </source>
</evidence>
<dbReference type="GO" id="GO:0030150">
    <property type="term" value="P:protein import into mitochondrial matrix"/>
    <property type="evidence" value="ECO:0007669"/>
    <property type="project" value="TreeGrafter"/>
</dbReference>
<dbReference type="Proteomes" id="UP000507470">
    <property type="component" value="Unassembled WGS sequence"/>
</dbReference>
<evidence type="ECO:0000259" key="5">
    <source>
        <dbReference type="PROSITE" id="PS51501"/>
    </source>
</evidence>
<dbReference type="OrthoDB" id="512667at2759"/>
<evidence type="ECO:0000256" key="3">
    <source>
        <dbReference type="ARBA" id="ARBA00022833"/>
    </source>
</evidence>
<dbReference type="GO" id="GO:0005739">
    <property type="term" value="C:mitochondrion"/>
    <property type="evidence" value="ECO:0007669"/>
    <property type="project" value="TreeGrafter"/>
</dbReference>
<dbReference type="GO" id="GO:0050821">
    <property type="term" value="P:protein stabilization"/>
    <property type="evidence" value="ECO:0007669"/>
    <property type="project" value="TreeGrafter"/>
</dbReference>
<dbReference type="Pfam" id="PF05180">
    <property type="entry name" value="zf-DNL"/>
    <property type="match status" value="1"/>
</dbReference>
<evidence type="ECO:0000256" key="1">
    <source>
        <dbReference type="ARBA" id="ARBA00022723"/>
    </source>
</evidence>
<dbReference type="EMBL" id="CACVKT020003687">
    <property type="protein sequence ID" value="CAC5385119.1"/>
    <property type="molecule type" value="Genomic_DNA"/>
</dbReference>
<organism evidence="6 7">
    <name type="scientific">Mytilus coruscus</name>
    <name type="common">Sea mussel</name>
    <dbReference type="NCBI Taxonomy" id="42192"/>
    <lineage>
        <taxon>Eukaryota</taxon>
        <taxon>Metazoa</taxon>
        <taxon>Spiralia</taxon>
        <taxon>Lophotrochozoa</taxon>
        <taxon>Mollusca</taxon>
        <taxon>Bivalvia</taxon>
        <taxon>Autobranchia</taxon>
        <taxon>Pteriomorphia</taxon>
        <taxon>Mytilida</taxon>
        <taxon>Mytiloidea</taxon>
        <taxon>Mytilidae</taxon>
        <taxon>Mytilinae</taxon>
        <taxon>Mytilus</taxon>
    </lineage>
</organism>
<reference evidence="6 7" key="1">
    <citation type="submission" date="2020-06" db="EMBL/GenBank/DDBJ databases">
        <authorList>
            <person name="Li R."/>
            <person name="Bekaert M."/>
        </authorList>
    </citation>
    <scope>NUCLEOTIDE SEQUENCE [LARGE SCALE GENOMIC DNA]</scope>
    <source>
        <strain evidence="7">wild</strain>
    </source>
</reference>
<dbReference type="InterPro" id="IPR007853">
    <property type="entry name" value="Znf_DNL-typ"/>
</dbReference>
<dbReference type="GO" id="GO:0051087">
    <property type="term" value="F:protein-folding chaperone binding"/>
    <property type="evidence" value="ECO:0007669"/>
    <property type="project" value="TreeGrafter"/>
</dbReference>
<evidence type="ECO:0000313" key="7">
    <source>
        <dbReference type="Proteomes" id="UP000507470"/>
    </source>
</evidence>
<accession>A0A6J8BQQ9</accession>
<gene>
    <name evidence="6" type="ORF">MCOR_20695</name>
</gene>
<protein>
    <submittedName>
        <fullName evidence="6">ZIM17</fullName>
    </submittedName>
</protein>
<dbReference type="GO" id="GO:0006457">
    <property type="term" value="P:protein folding"/>
    <property type="evidence" value="ECO:0007669"/>
    <property type="project" value="TreeGrafter"/>
</dbReference>
<name>A0A6J8BQQ9_MYTCO</name>
<evidence type="ECO:0000256" key="2">
    <source>
        <dbReference type="ARBA" id="ARBA00022771"/>
    </source>
</evidence>
<keyword evidence="7" id="KW-1185">Reference proteome</keyword>
<dbReference type="AlphaFoldDB" id="A0A6J8BQQ9"/>
<feature type="domain" description="DNL-type" evidence="5">
    <location>
        <begin position="97"/>
        <end position="189"/>
    </location>
</feature>
<dbReference type="PROSITE" id="PS51501">
    <property type="entry name" value="ZF_DNL"/>
    <property type="match status" value="1"/>
</dbReference>
<dbReference type="InterPro" id="IPR024158">
    <property type="entry name" value="Mt_import_TIM15"/>
</dbReference>
<keyword evidence="1" id="KW-0479">Metal-binding</keyword>
<dbReference type="GO" id="GO:0008270">
    <property type="term" value="F:zinc ion binding"/>
    <property type="evidence" value="ECO:0007669"/>
    <property type="project" value="UniProtKB-KW"/>
</dbReference>
<sequence length="189" mass="21463">MNSVRISLNCLRNTAIKEATRKTYMCYINCNRSLKTIHSFISKISIQTSLQGTLKRQFVDGSYIGNYFPLRTLCSSRQYASKQEDEGQMQSNQTLGKIEGRLLMAYKCKVCGTQNQETFSKQAYEKGVVIVTCKECKSNHLIADHLDWFQDIKGRTIEEILAEKGETVKKVILDGGMELIPKSDKNNNS</sequence>
<keyword evidence="3" id="KW-0862">Zinc</keyword>